<dbReference type="Gene3D" id="3.40.30.10">
    <property type="entry name" value="Glutaredoxin"/>
    <property type="match status" value="1"/>
</dbReference>
<protein>
    <submittedName>
        <fullName evidence="3">Thioredoxin fold domain-containing protein</fullName>
    </submittedName>
</protein>
<dbReference type="SUPFAM" id="SSF52833">
    <property type="entry name" value="Thioredoxin-like"/>
    <property type="match status" value="1"/>
</dbReference>
<evidence type="ECO:0000256" key="1">
    <source>
        <dbReference type="SAM" id="SignalP"/>
    </source>
</evidence>
<gene>
    <name evidence="3" type="ORF">JJ685_04560</name>
</gene>
<dbReference type="InterPro" id="IPR012336">
    <property type="entry name" value="Thioredoxin-like_fold"/>
</dbReference>
<dbReference type="PANTHER" id="PTHR35272">
    <property type="entry name" value="THIOL:DISULFIDE INTERCHANGE PROTEIN DSBC-RELATED"/>
    <property type="match status" value="1"/>
</dbReference>
<evidence type="ECO:0000313" key="3">
    <source>
        <dbReference type="EMBL" id="MBL0390407.1"/>
    </source>
</evidence>
<organism evidence="3 4">
    <name type="scientific">Ramlibacter monticola</name>
    <dbReference type="NCBI Taxonomy" id="1926872"/>
    <lineage>
        <taxon>Bacteria</taxon>
        <taxon>Pseudomonadati</taxon>
        <taxon>Pseudomonadota</taxon>
        <taxon>Betaproteobacteria</taxon>
        <taxon>Burkholderiales</taxon>
        <taxon>Comamonadaceae</taxon>
        <taxon>Ramlibacter</taxon>
    </lineage>
</organism>
<reference evidence="3 4" key="1">
    <citation type="journal article" date="2017" name="Int. J. Syst. Evol. Microbiol.">
        <title>Ramlibacter monticola sp. nov., isolated from forest soil.</title>
        <authorList>
            <person name="Chaudhary D.K."/>
            <person name="Kim J."/>
        </authorList>
    </citation>
    <scope>NUCLEOTIDE SEQUENCE [LARGE SCALE GENOMIC DNA]</scope>
    <source>
        <strain evidence="3 4">KACC 19175</strain>
    </source>
</reference>
<comment type="caution">
    <text evidence="3">The sequence shown here is derived from an EMBL/GenBank/DDBJ whole genome shotgun (WGS) entry which is preliminary data.</text>
</comment>
<dbReference type="InterPro" id="IPR036249">
    <property type="entry name" value="Thioredoxin-like_sf"/>
</dbReference>
<name>A0A937CSU3_9BURK</name>
<evidence type="ECO:0000259" key="2">
    <source>
        <dbReference type="Pfam" id="PF13098"/>
    </source>
</evidence>
<dbReference type="Proteomes" id="UP000599109">
    <property type="component" value="Unassembled WGS sequence"/>
</dbReference>
<dbReference type="PROSITE" id="PS51257">
    <property type="entry name" value="PROKAR_LIPOPROTEIN"/>
    <property type="match status" value="1"/>
</dbReference>
<proteinExistence type="predicted"/>
<dbReference type="InterPro" id="IPR051470">
    <property type="entry name" value="Thiol:disulfide_interchange"/>
</dbReference>
<sequence length="198" mass="20334">MRRRLVLSATAAACLLAACGKESSSGGDSSASGGKPAPQPVSIEAIEQKAKGFNVGSTMATRVIYVFFDPQCPHCAALWENIKPLKSQVRLVWIPVGLIGEKSVAQGAAILGAPDPVMKMEENEASVRNQQGGIAAMGVEDAKKDIVKANTALFTSFGFSGVPTIVGKHAQTGGLVTIDGAVPAVTLAQKFGLTAPGS</sequence>
<evidence type="ECO:0000313" key="4">
    <source>
        <dbReference type="Proteomes" id="UP000599109"/>
    </source>
</evidence>
<dbReference type="Pfam" id="PF13098">
    <property type="entry name" value="Thioredoxin_2"/>
    <property type="match status" value="1"/>
</dbReference>
<feature type="chain" id="PRO_5037435974" evidence="1">
    <location>
        <begin position="21"/>
        <end position="198"/>
    </location>
</feature>
<keyword evidence="4" id="KW-1185">Reference proteome</keyword>
<keyword evidence="1" id="KW-0732">Signal</keyword>
<dbReference type="PANTHER" id="PTHR35272:SF4">
    <property type="entry name" value="THIOL:DISULFIDE INTERCHANGE PROTEIN DSBG"/>
    <property type="match status" value="1"/>
</dbReference>
<feature type="signal peptide" evidence="1">
    <location>
        <begin position="1"/>
        <end position="20"/>
    </location>
</feature>
<accession>A0A937CSU3</accession>
<dbReference type="AlphaFoldDB" id="A0A937CSU3"/>
<dbReference type="EMBL" id="JAEQNE010000001">
    <property type="protein sequence ID" value="MBL0390407.1"/>
    <property type="molecule type" value="Genomic_DNA"/>
</dbReference>
<dbReference type="RefSeq" id="WP_201673009.1">
    <property type="nucleotide sequence ID" value="NZ_JAEQNE010000001.1"/>
</dbReference>
<feature type="domain" description="Thioredoxin-like fold" evidence="2">
    <location>
        <begin position="61"/>
        <end position="189"/>
    </location>
</feature>